<sequence length="74" mass="8540">MWNILNSLNQLFKAQVGVNTRCSISQDCGIPKDLITESFWWGWMGIQMCKCHNKAHRNQVDPLGHKILLCLQNI</sequence>
<keyword evidence="2" id="KW-1185">Reference proteome</keyword>
<gene>
    <name evidence="1" type="ORF">UPYG_G00157180</name>
</gene>
<dbReference type="EMBL" id="JAGEUA010000004">
    <property type="protein sequence ID" value="KAL0985461.1"/>
    <property type="molecule type" value="Genomic_DNA"/>
</dbReference>
<name>A0ABD0X2L7_UMBPY</name>
<proteinExistence type="predicted"/>
<reference evidence="1 2" key="1">
    <citation type="submission" date="2024-06" db="EMBL/GenBank/DDBJ databases">
        <authorList>
            <person name="Pan Q."/>
            <person name="Wen M."/>
            <person name="Jouanno E."/>
            <person name="Zahm M."/>
            <person name="Klopp C."/>
            <person name="Cabau C."/>
            <person name="Louis A."/>
            <person name="Berthelot C."/>
            <person name="Parey E."/>
            <person name="Roest Crollius H."/>
            <person name="Montfort J."/>
            <person name="Robinson-Rechavi M."/>
            <person name="Bouchez O."/>
            <person name="Lampietro C."/>
            <person name="Lopez Roques C."/>
            <person name="Donnadieu C."/>
            <person name="Postlethwait J."/>
            <person name="Bobe J."/>
            <person name="Verreycken H."/>
            <person name="Guiguen Y."/>
        </authorList>
    </citation>
    <scope>NUCLEOTIDE SEQUENCE [LARGE SCALE GENOMIC DNA]</scope>
    <source>
        <strain evidence="1">Up_M1</strain>
        <tissue evidence="1">Testis</tissue>
    </source>
</reference>
<evidence type="ECO:0000313" key="2">
    <source>
        <dbReference type="Proteomes" id="UP001557470"/>
    </source>
</evidence>
<dbReference type="AlphaFoldDB" id="A0ABD0X2L7"/>
<dbReference type="Proteomes" id="UP001557470">
    <property type="component" value="Unassembled WGS sequence"/>
</dbReference>
<accession>A0ABD0X2L7</accession>
<protein>
    <submittedName>
        <fullName evidence="1">Uncharacterized protein</fullName>
    </submittedName>
</protein>
<comment type="caution">
    <text evidence="1">The sequence shown here is derived from an EMBL/GenBank/DDBJ whole genome shotgun (WGS) entry which is preliminary data.</text>
</comment>
<evidence type="ECO:0000313" key="1">
    <source>
        <dbReference type="EMBL" id="KAL0985461.1"/>
    </source>
</evidence>
<organism evidence="1 2">
    <name type="scientific">Umbra pygmaea</name>
    <name type="common">Eastern mudminnow</name>
    <dbReference type="NCBI Taxonomy" id="75934"/>
    <lineage>
        <taxon>Eukaryota</taxon>
        <taxon>Metazoa</taxon>
        <taxon>Chordata</taxon>
        <taxon>Craniata</taxon>
        <taxon>Vertebrata</taxon>
        <taxon>Euteleostomi</taxon>
        <taxon>Actinopterygii</taxon>
        <taxon>Neopterygii</taxon>
        <taxon>Teleostei</taxon>
        <taxon>Protacanthopterygii</taxon>
        <taxon>Esociformes</taxon>
        <taxon>Umbridae</taxon>
        <taxon>Umbra</taxon>
    </lineage>
</organism>